<protein>
    <submittedName>
        <fullName evidence="1">Uncharacterized protein</fullName>
    </submittedName>
</protein>
<accession>A0A3N4IYD4</accession>
<dbReference type="OrthoDB" id="2389680at2759"/>
<evidence type="ECO:0000313" key="2">
    <source>
        <dbReference type="Proteomes" id="UP000276215"/>
    </source>
</evidence>
<dbReference type="Proteomes" id="UP000276215">
    <property type="component" value="Unassembled WGS sequence"/>
</dbReference>
<dbReference type="EMBL" id="ML120555">
    <property type="protein sequence ID" value="RPA89798.1"/>
    <property type="molecule type" value="Genomic_DNA"/>
</dbReference>
<gene>
    <name evidence="1" type="ORF">L873DRAFT_1849151</name>
</gene>
<name>A0A3N4IYD4_9PEZI</name>
<organism evidence="1 2">
    <name type="scientific">Choiromyces venosus 120613-1</name>
    <dbReference type="NCBI Taxonomy" id="1336337"/>
    <lineage>
        <taxon>Eukaryota</taxon>
        <taxon>Fungi</taxon>
        <taxon>Dikarya</taxon>
        <taxon>Ascomycota</taxon>
        <taxon>Pezizomycotina</taxon>
        <taxon>Pezizomycetes</taxon>
        <taxon>Pezizales</taxon>
        <taxon>Tuberaceae</taxon>
        <taxon>Choiromyces</taxon>
    </lineage>
</organism>
<sequence>MLEELECRWYDRYEAKVKELAADYHHRVDALVEKSRQDWVANMAELEAKSREISTLQVALEGQINETLRFKETVNLRGGLEWIVYQAKGLGKIKKDCAPGIQAGLNEIANTAAFGKVLAKELVSRNLLEKDVKRCIAVLYHEASKQAHGNKGKITIYHEDHVENERAALVTFFKVQSGWADCLKWEEVPRSPQKV</sequence>
<dbReference type="AlphaFoldDB" id="A0A3N4IYD4"/>
<evidence type="ECO:0000313" key="1">
    <source>
        <dbReference type="EMBL" id="RPA89798.1"/>
    </source>
</evidence>
<proteinExistence type="predicted"/>
<keyword evidence="2" id="KW-1185">Reference proteome</keyword>
<reference evidence="1 2" key="1">
    <citation type="journal article" date="2018" name="Nat. Ecol. Evol.">
        <title>Pezizomycetes genomes reveal the molecular basis of ectomycorrhizal truffle lifestyle.</title>
        <authorList>
            <person name="Murat C."/>
            <person name="Payen T."/>
            <person name="Noel B."/>
            <person name="Kuo A."/>
            <person name="Morin E."/>
            <person name="Chen J."/>
            <person name="Kohler A."/>
            <person name="Krizsan K."/>
            <person name="Balestrini R."/>
            <person name="Da Silva C."/>
            <person name="Montanini B."/>
            <person name="Hainaut M."/>
            <person name="Levati E."/>
            <person name="Barry K.W."/>
            <person name="Belfiori B."/>
            <person name="Cichocki N."/>
            <person name="Clum A."/>
            <person name="Dockter R.B."/>
            <person name="Fauchery L."/>
            <person name="Guy J."/>
            <person name="Iotti M."/>
            <person name="Le Tacon F."/>
            <person name="Lindquist E.A."/>
            <person name="Lipzen A."/>
            <person name="Malagnac F."/>
            <person name="Mello A."/>
            <person name="Molinier V."/>
            <person name="Miyauchi S."/>
            <person name="Poulain J."/>
            <person name="Riccioni C."/>
            <person name="Rubini A."/>
            <person name="Sitrit Y."/>
            <person name="Splivallo R."/>
            <person name="Traeger S."/>
            <person name="Wang M."/>
            <person name="Zifcakova L."/>
            <person name="Wipf D."/>
            <person name="Zambonelli A."/>
            <person name="Paolocci F."/>
            <person name="Nowrousian M."/>
            <person name="Ottonello S."/>
            <person name="Baldrian P."/>
            <person name="Spatafora J.W."/>
            <person name="Henrissat B."/>
            <person name="Nagy L.G."/>
            <person name="Aury J.M."/>
            <person name="Wincker P."/>
            <person name="Grigoriev I.V."/>
            <person name="Bonfante P."/>
            <person name="Martin F.M."/>
        </authorList>
    </citation>
    <scope>NUCLEOTIDE SEQUENCE [LARGE SCALE GENOMIC DNA]</scope>
    <source>
        <strain evidence="1 2">120613-1</strain>
    </source>
</reference>